<reference evidence="6" key="1">
    <citation type="submission" date="2022-12" db="EMBL/GenBank/DDBJ databases">
        <authorList>
            <person name="Petersen C."/>
        </authorList>
    </citation>
    <scope>NUCLEOTIDE SEQUENCE</scope>
    <source>
        <strain evidence="6">IBT 16125</strain>
    </source>
</reference>
<keyword evidence="3" id="KW-0862">Zinc</keyword>
<keyword evidence="2" id="KW-0479">Metal-binding</keyword>
<evidence type="ECO:0000256" key="1">
    <source>
        <dbReference type="ARBA" id="ARBA00005495"/>
    </source>
</evidence>
<reference evidence="6" key="2">
    <citation type="journal article" date="2023" name="IMA Fungus">
        <title>Comparative genomic study of the Penicillium genus elucidates a diverse pangenome and 15 lateral gene transfer events.</title>
        <authorList>
            <person name="Petersen C."/>
            <person name="Sorensen T."/>
            <person name="Nielsen M.R."/>
            <person name="Sondergaard T.E."/>
            <person name="Sorensen J.L."/>
            <person name="Fitzpatrick D.A."/>
            <person name="Frisvad J.C."/>
            <person name="Nielsen K.L."/>
        </authorList>
    </citation>
    <scope>NUCLEOTIDE SEQUENCE</scope>
    <source>
        <strain evidence="6">IBT 16125</strain>
    </source>
</reference>
<comment type="caution">
    <text evidence="6">The sequence shown here is derived from an EMBL/GenBank/DDBJ whole genome shotgun (WGS) entry which is preliminary data.</text>
</comment>
<evidence type="ECO:0000256" key="2">
    <source>
        <dbReference type="ARBA" id="ARBA00022723"/>
    </source>
</evidence>
<dbReference type="Gene3D" id="3.90.1590.10">
    <property type="entry name" value="glutathione-dependent formaldehyde- activating enzyme (gfa)"/>
    <property type="match status" value="1"/>
</dbReference>
<evidence type="ECO:0000313" key="6">
    <source>
        <dbReference type="EMBL" id="KAJ5439544.1"/>
    </source>
</evidence>
<dbReference type="Pfam" id="PF04828">
    <property type="entry name" value="GFA"/>
    <property type="match status" value="1"/>
</dbReference>
<dbReference type="GeneID" id="81604167"/>
<keyword evidence="4" id="KW-0456">Lyase</keyword>
<dbReference type="EMBL" id="JAPVEA010000008">
    <property type="protein sequence ID" value="KAJ5439544.1"/>
    <property type="molecule type" value="Genomic_DNA"/>
</dbReference>
<dbReference type="RefSeq" id="XP_056762773.1">
    <property type="nucleotide sequence ID" value="XM_056913924.1"/>
</dbReference>
<dbReference type="InterPro" id="IPR011057">
    <property type="entry name" value="Mss4-like_sf"/>
</dbReference>
<evidence type="ECO:0000259" key="5">
    <source>
        <dbReference type="PROSITE" id="PS51891"/>
    </source>
</evidence>
<evidence type="ECO:0000256" key="3">
    <source>
        <dbReference type="ARBA" id="ARBA00022833"/>
    </source>
</evidence>
<dbReference type="AlphaFoldDB" id="A0AAD6G003"/>
<dbReference type="PANTHER" id="PTHR33337:SF30">
    <property type="entry name" value="DUF636 DOMAIN PROTEIN (AFU_ORTHOLOGUE AFUA_1G03180)"/>
    <property type="match status" value="1"/>
</dbReference>
<dbReference type="PANTHER" id="PTHR33337">
    <property type="entry name" value="GFA DOMAIN-CONTAINING PROTEIN"/>
    <property type="match status" value="1"/>
</dbReference>
<dbReference type="GO" id="GO:0016846">
    <property type="term" value="F:carbon-sulfur lyase activity"/>
    <property type="evidence" value="ECO:0007669"/>
    <property type="project" value="InterPro"/>
</dbReference>
<protein>
    <recommendedName>
        <fullName evidence="5">CENP-V/GFA domain-containing protein</fullName>
    </recommendedName>
</protein>
<feature type="domain" description="CENP-V/GFA" evidence="5">
    <location>
        <begin position="2"/>
        <end position="132"/>
    </location>
</feature>
<organism evidence="6 7">
    <name type="scientific">Penicillium daleae</name>
    <dbReference type="NCBI Taxonomy" id="63821"/>
    <lineage>
        <taxon>Eukaryota</taxon>
        <taxon>Fungi</taxon>
        <taxon>Dikarya</taxon>
        <taxon>Ascomycota</taxon>
        <taxon>Pezizomycotina</taxon>
        <taxon>Eurotiomycetes</taxon>
        <taxon>Eurotiomycetidae</taxon>
        <taxon>Eurotiales</taxon>
        <taxon>Aspergillaceae</taxon>
        <taxon>Penicillium</taxon>
    </lineage>
</organism>
<dbReference type="InterPro" id="IPR006913">
    <property type="entry name" value="CENP-V/GFA"/>
</dbReference>
<name>A0AAD6G003_9EURO</name>
<accession>A0AAD6G003</accession>
<comment type="similarity">
    <text evidence="1">Belongs to the Gfa family.</text>
</comment>
<evidence type="ECO:0000256" key="4">
    <source>
        <dbReference type="ARBA" id="ARBA00023239"/>
    </source>
</evidence>
<dbReference type="SUPFAM" id="SSF51316">
    <property type="entry name" value="Mss4-like"/>
    <property type="match status" value="1"/>
</dbReference>
<sequence>MLTGSCLCAVNKYTVTNEDVAAARKITCHCARCRKISGGYTTTNLILPKTSFKLTSASTWRSVVPGLSNNCTSTFNAVLPGDKHGHICFCRHCGSVIYRESEMQGFSGLVFVPVGTLDDIDSVSNLREEEWY</sequence>
<proteinExistence type="inferred from homology"/>
<keyword evidence="7" id="KW-1185">Reference proteome</keyword>
<dbReference type="PROSITE" id="PS51891">
    <property type="entry name" value="CENP_V_GFA"/>
    <property type="match status" value="1"/>
</dbReference>
<evidence type="ECO:0000313" key="7">
    <source>
        <dbReference type="Proteomes" id="UP001213681"/>
    </source>
</evidence>
<dbReference type="Proteomes" id="UP001213681">
    <property type="component" value="Unassembled WGS sequence"/>
</dbReference>
<dbReference type="GO" id="GO:0046872">
    <property type="term" value="F:metal ion binding"/>
    <property type="evidence" value="ECO:0007669"/>
    <property type="project" value="UniProtKB-KW"/>
</dbReference>
<gene>
    <name evidence="6" type="ORF">N7458_010542</name>
</gene>